<evidence type="ECO:0000313" key="1">
    <source>
        <dbReference type="EMBL" id="GLI40906.1"/>
    </source>
</evidence>
<proteinExistence type="predicted"/>
<protein>
    <submittedName>
        <fullName evidence="1">Uncharacterized protein</fullName>
    </submittedName>
</protein>
<name>A0A9W6LFS6_9ACTN</name>
<sequence>MTTQEPVLAYHWRKLIFGDLTGQPSECQFPEPIEPPRLGDEVFYKVYKCAECGMVLHINGGDLDQRHTLDIILVVCGHCSHPEIVRDLSYPEYLCRCFGWVYLDDED</sequence>
<keyword evidence="2" id="KW-1185">Reference proteome</keyword>
<comment type="caution">
    <text evidence="1">The sequence shown here is derived from an EMBL/GenBank/DDBJ whole genome shotgun (WGS) entry which is preliminary data.</text>
</comment>
<evidence type="ECO:0000313" key="2">
    <source>
        <dbReference type="Proteomes" id="UP001144313"/>
    </source>
</evidence>
<dbReference type="AlphaFoldDB" id="A0A9W6LFS6"/>
<accession>A0A9W6LFS6</accession>
<gene>
    <name evidence="1" type="ORF">GALLR39Z86_07560</name>
</gene>
<organism evidence="1 2">
    <name type="scientific">Glycomyces algeriensis</name>
    <dbReference type="NCBI Taxonomy" id="256037"/>
    <lineage>
        <taxon>Bacteria</taxon>
        <taxon>Bacillati</taxon>
        <taxon>Actinomycetota</taxon>
        <taxon>Actinomycetes</taxon>
        <taxon>Glycomycetales</taxon>
        <taxon>Glycomycetaceae</taxon>
        <taxon>Glycomyces</taxon>
    </lineage>
</organism>
<dbReference type="RefSeq" id="WP_270118155.1">
    <property type="nucleotide sequence ID" value="NZ_BAAAOL010000016.1"/>
</dbReference>
<reference evidence="1" key="1">
    <citation type="submission" date="2022-12" db="EMBL/GenBank/DDBJ databases">
        <title>Reference genome sequencing for broad-spectrum identification of bacterial and archaeal isolates by mass spectrometry.</title>
        <authorList>
            <person name="Sekiguchi Y."/>
            <person name="Tourlousse D.M."/>
        </authorList>
    </citation>
    <scope>NUCLEOTIDE SEQUENCE</scope>
    <source>
        <strain evidence="1">LLR39Z86</strain>
    </source>
</reference>
<dbReference type="Proteomes" id="UP001144313">
    <property type="component" value="Unassembled WGS sequence"/>
</dbReference>
<dbReference type="EMBL" id="BSDT01000001">
    <property type="protein sequence ID" value="GLI40906.1"/>
    <property type="molecule type" value="Genomic_DNA"/>
</dbReference>